<dbReference type="InterPro" id="IPR010095">
    <property type="entry name" value="Cas12f1-like_TNB"/>
</dbReference>
<evidence type="ECO:0000256" key="8">
    <source>
        <dbReference type="SAM" id="Coils"/>
    </source>
</evidence>
<evidence type="ECO:0000256" key="3">
    <source>
        <dbReference type="ARBA" id="ARBA00022578"/>
    </source>
</evidence>
<dbReference type="AlphaFoldDB" id="A0A077K7U8"/>
<dbReference type="PANTHER" id="PTHR30405">
    <property type="entry name" value="TRANSPOSASE"/>
    <property type="match status" value="1"/>
</dbReference>
<dbReference type="NCBIfam" id="NF038281">
    <property type="entry name" value="IS200_TnpB"/>
    <property type="match status" value="1"/>
</dbReference>
<dbReference type="GO" id="GO:0046872">
    <property type="term" value="F:metal ion binding"/>
    <property type="evidence" value="ECO:0007669"/>
    <property type="project" value="UniProtKB-KW"/>
</dbReference>
<dbReference type="NCBIfam" id="TIGR01766">
    <property type="entry name" value="IS200/IS605 family accessory protein TnpB-like domain"/>
    <property type="match status" value="1"/>
</dbReference>
<evidence type="ECO:0000256" key="1">
    <source>
        <dbReference type="ARBA" id="ARBA00008761"/>
    </source>
</evidence>
<evidence type="ECO:0000259" key="10">
    <source>
        <dbReference type="Pfam" id="PF07282"/>
    </source>
</evidence>
<dbReference type="Pfam" id="PF07282">
    <property type="entry name" value="Cas12f1-like_TNB"/>
    <property type="match status" value="1"/>
</dbReference>
<proteinExistence type="inferred from homology"/>
<keyword evidence="3" id="KW-0815">Transposition</keyword>
<organism evidence="12">
    <name type="scientific">Clostridium botulinum</name>
    <dbReference type="NCBI Taxonomy" id="1491"/>
    <lineage>
        <taxon>Bacteria</taxon>
        <taxon>Bacillati</taxon>
        <taxon>Bacillota</taxon>
        <taxon>Clostridia</taxon>
        <taxon>Eubacteriales</taxon>
        <taxon>Clostridiaceae</taxon>
        <taxon>Clostridium</taxon>
    </lineage>
</organism>
<keyword evidence="8" id="KW-0175">Coiled coil</keyword>
<reference evidence="12" key="1">
    <citation type="submission" date="2013-09" db="EMBL/GenBank/DDBJ databases">
        <title>Analysis of type B2 neurotoxin-encoding plasmid in Clostridium botulinum.</title>
        <authorList>
            <person name="Hosomi K."/>
            <person name="Sakaguchi Y."/>
            <person name="Gotoh K."/>
            <person name="Nakamura K."/>
            <person name="Kohda T."/>
            <person name="Mukamoto M."/>
            <person name="Iida T."/>
            <person name="Kozaki S."/>
        </authorList>
    </citation>
    <scope>NUCLEOTIDE SEQUENCE</scope>
    <source>
        <strain evidence="12">111</strain>
        <plasmid evidence="12">pCB111</plasmid>
    </source>
</reference>
<feature type="domain" description="Cas12f1-like TNB" evidence="10">
    <location>
        <begin position="289"/>
        <end position="357"/>
    </location>
</feature>
<feature type="domain" description="Transposase putative helix-turn-helix" evidence="11">
    <location>
        <begin position="1"/>
        <end position="45"/>
    </location>
</feature>
<evidence type="ECO:0000259" key="11">
    <source>
        <dbReference type="Pfam" id="PF12323"/>
    </source>
</evidence>
<name>A0A077K7U8_CLOBO</name>
<evidence type="ECO:0000313" key="12">
    <source>
        <dbReference type="EMBL" id="BAP25655.1"/>
    </source>
</evidence>
<comment type="similarity">
    <text evidence="1">In the C-terminal section; belongs to the transposase 35 family.</text>
</comment>
<keyword evidence="5" id="KW-0862">Zinc</keyword>
<accession>A0A077K7U8</accession>
<dbReference type="Pfam" id="PF01385">
    <property type="entry name" value="OrfB_IS605"/>
    <property type="match status" value="1"/>
</dbReference>
<dbReference type="RefSeq" id="WP_032072404.1">
    <property type="nucleotide sequence ID" value="NC_025146.1"/>
</dbReference>
<evidence type="ECO:0000259" key="9">
    <source>
        <dbReference type="Pfam" id="PF01385"/>
    </source>
</evidence>
<dbReference type="InterPro" id="IPR021027">
    <property type="entry name" value="Transposase_put_HTH"/>
</dbReference>
<evidence type="ECO:0000256" key="5">
    <source>
        <dbReference type="ARBA" id="ARBA00022833"/>
    </source>
</evidence>
<feature type="coiled-coil region" evidence="8">
    <location>
        <begin position="204"/>
        <end position="248"/>
    </location>
</feature>
<geneLocation type="plasmid" evidence="12">
    <name>pCB111</name>
</geneLocation>
<keyword evidence="7" id="KW-0233">DNA recombination</keyword>
<dbReference type="InterPro" id="IPR051399">
    <property type="entry name" value="RNA-guided_DNA_endo/Transpos"/>
</dbReference>
<sequence length="362" mass="42339">MLKAYKYRIYPNKEQKLYFAKTFGCTRFIYNKMLTDRIKSYEENKDLDIKQSKYPTPAQYKKEFPWLKEVDSLALANAQLNLDKAYKNFFRDKSIGFPKFKSKKSNYHSYTTNNQKGTIYIENSRIKIPKLKTMIKIKLHRKFDGIIKSCTVSKTPSNKYYISILVDAENNQLPKTNKKVGIDVGLKEFATTSDGDFFGNPKWLRKSEKRLAKLQKDLSRKKKNSNNRKKARLKIARLHEKITNQRKDFLHKLSMQIISENQAIVIENLKVSNMLKNHRLAKAISEVSWYEFRTMLEYKCKWYGRELIIAPSNYASSQLCSNCGNKSNQTKDLSCRTYICPVCGMIMDRDLNASKNLLNLAI</sequence>
<keyword evidence="4" id="KW-0479">Metal-binding</keyword>
<evidence type="ECO:0000256" key="2">
    <source>
        <dbReference type="ARBA" id="ARBA00011044"/>
    </source>
</evidence>
<dbReference type="PANTHER" id="PTHR30405:SF25">
    <property type="entry name" value="RNA-GUIDED DNA ENDONUCLEASE INSQ-RELATED"/>
    <property type="match status" value="1"/>
</dbReference>
<evidence type="ECO:0000256" key="7">
    <source>
        <dbReference type="ARBA" id="ARBA00023172"/>
    </source>
</evidence>
<dbReference type="InterPro" id="IPR053522">
    <property type="entry name" value="RNA-guided_endonuclease_TnpB"/>
</dbReference>
<dbReference type="NCBIfam" id="NF040570">
    <property type="entry name" value="guided_TnpB"/>
    <property type="match status" value="1"/>
</dbReference>
<dbReference type="InterPro" id="IPR001959">
    <property type="entry name" value="Transposase"/>
</dbReference>
<keyword evidence="12" id="KW-0614">Plasmid</keyword>
<dbReference type="GO" id="GO:0006310">
    <property type="term" value="P:DNA recombination"/>
    <property type="evidence" value="ECO:0007669"/>
    <property type="project" value="UniProtKB-KW"/>
</dbReference>
<feature type="domain" description="Probable transposase IS891/IS1136/IS1341" evidence="9">
    <location>
        <begin position="164"/>
        <end position="277"/>
    </location>
</feature>
<comment type="similarity">
    <text evidence="2">In the N-terminal section; belongs to the transposase 2 family.</text>
</comment>
<dbReference type="GO" id="GO:0032196">
    <property type="term" value="P:transposition"/>
    <property type="evidence" value="ECO:0007669"/>
    <property type="project" value="UniProtKB-KW"/>
</dbReference>
<dbReference type="Pfam" id="PF12323">
    <property type="entry name" value="HTH_OrfB_IS605"/>
    <property type="match status" value="1"/>
</dbReference>
<keyword evidence="6" id="KW-0238">DNA-binding</keyword>
<dbReference type="GO" id="GO:0003677">
    <property type="term" value="F:DNA binding"/>
    <property type="evidence" value="ECO:0007669"/>
    <property type="project" value="UniProtKB-KW"/>
</dbReference>
<dbReference type="EMBL" id="AB855771">
    <property type="protein sequence ID" value="BAP25655.1"/>
    <property type="molecule type" value="Genomic_DNA"/>
</dbReference>
<evidence type="ECO:0000256" key="4">
    <source>
        <dbReference type="ARBA" id="ARBA00022723"/>
    </source>
</evidence>
<protein>
    <submittedName>
        <fullName evidence="12">Putative transposase</fullName>
    </submittedName>
</protein>
<evidence type="ECO:0000256" key="6">
    <source>
        <dbReference type="ARBA" id="ARBA00023125"/>
    </source>
</evidence>